<keyword evidence="1" id="KW-0539">Nucleus</keyword>
<comment type="caution">
    <text evidence="4">The sequence shown here is derived from an EMBL/GenBank/DDBJ whole genome shotgun (WGS) entry which is preliminary data.</text>
</comment>
<dbReference type="CDD" id="cd00067">
    <property type="entry name" value="GAL4"/>
    <property type="match status" value="1"/>
</dbReference>
<dbReference type="SUPFAM" id="SSF57701">
    <property type="entry name" value="Zn2/Cys6 DNA-binding domain"/>
    <property type="match status" value="1"/>
</dbReference>
<name>A0A9P4M971_9PEZI</name>
<feature type="region of interest" description="Disordered" evidence="2">
    <location>
        <begin position="54"/>
        <end position="87"/>
    </location>
</feature>
<dbReference type="OrthoDB" id="4491390at2759"/>
<keyword evidence="5" id="KW-1185">Reference proteome</keyword>
<organism evidence="4 5">
    <name type="scientific">Rhizodiscina lignyota</name>
    <dbReference type="NCBI Taxonomy" id="1504668"/>
    <lineage>
        <taxon>Eukaryota</taxon>
        <taxon>Fungi</taxon>
        <taxon>Dikarya</taxon>
        <taxon>Ascomycota</taxon>
        <taxon>Pezizomycotina</taxon>
        <taxon>Dothideomycetes</taxon>
        <taxon>Pleosporomycetidae</taxon>
        <taxon>Aulographales</taxon>
        <taxon>Rhizodiscinaceae</taxon>
        <taxon>Rhizodiscina</taxon>
    </lineage>
</organism>
<dbReference type="GO" id="GO:0008270">
    <property type="term" value="F:zinc ion binding"/>
    <property type="evidence" value="ECO:0007669"/>
    <property type="project" value="InterPro"/>
</dbReference>
<accession>A0A9P4M971</accession>
<dbReference type="Proteomes" id="UP000799772">
    <property type="component" value="Unassembled WGS sequence"/>
</dbReference>
<evidence type="ECO:0000313" key="5">
    <source>
        <dbReference type="Proteomes" id="UP000799772"/>
    </source>
</evidence>
<dbReference type="EMBL" id="ML978122">
    <property type="protein sequence ID" value="KAF2102463.1"/>
    <property type="molecule type" value="Genomic_DNA"/>
</dbReference>
<gene>
    <name evidence="4" type="ORF">NA57DRAFT_63397</name>
</gene>
<dbReference type="InterPro" id="IPR036864">
    <property type="entry name" value="Zn2-C6_fun-type_DNA-bd_sf"/>
</dbReference>
<dbReference type="Pfam" id="PF00172">
    <property type="entry name" value="Zn_clus"/>
    <property type="match status" value="1"/>
</dbReference>
<evidence type="ECO:0000259" key="3">
    <source>
        <dbReference type="PROSITE" id="PS50048"/>
    </source>
</evidence>
<dbReference type="InterPro" id="IPR001138">
    <property type="entry name" value="Zn2Cys6_DnaBD"/>
</dbReference>
<dbReference type="Gene3D" id="4.10.240.10">
    <property type="entry name" value="Zn(2)-C6 fungal-type DNA-binding domain"/>
    <property type="match status" value="1"/>
</dbReference>
<proteinExistence type="predicted"/>
<feature type="domain" description="Zn(2)-C6 fungal-type" evidence="3">
    <location>
        <begin position="6"/>
        <end position="35"/>
    </location>
</feature>
<feature type="compositionally biased region" description="Polar residues" evidence="2">
    <location>
        <begin position="69"/>
        <end position="86"/>
    </location>
</feature>
<evidence type="ECO:0000256" key="1">
    <source>
        <dbReference type="ARBA" id="ARBA00023242"/>
    </source>
</evidence>
<dbReference type="GO" id="GO:0000981">
    <property type="term" value="F:DNA-binding transcription factor activity, RNA polymerase II-specific"/>
    <property type="evidence" value="ECO:0007669"/>
    <property type="project" value="InterPro"/>
</dbReference>
<dbReference type="InterPro" id="IPR053175">
    <property type="entry name" value="DHMBA_Reg_Transcription_Factor"/>
</dbReference>
<dbReference type="SMART" id="SM00066">
    <property type="entry name" value="GAL4"/>
    <property type="match status" value="1"/>
</dbReference>
<reference evidence="4" key="1">
    <citation type="journal article" date="2020" name="Stud. Mycol.">
        <title>101 Dothideomycetes genomes: a test case for predicting lifestyles and emergence of pathogens.</title>
        <authorList>
            <person name="Haridas S."/>
            <person name="Albert R."/>
            <person name="Binder M."/>
            <person name="Bloem J."/>
            <person name="Labutti K."/>
            <person name="Salamov A."/>
            <person name="Andreopoulos B."/>
            <person name="Baker S."/>
            <person name="Barry K."/>
            <person name="Bills G."/>
            <person name="Bluhm B."/>
            <person name="Cannon C."/>
            <person name="Castanera R."/>
            <person name="Culley D."/>
            <person name="Daum C."/>
            <person name="Ezra D."/>
            <person name="Gonzalez J."/>
            <person name="Henrissat B."/>
            <person name="Kuo A."/>
            <person name="Liang C."/>
            <person name="Lipzen A."/>
            <person name="Lutzoni F."/>
            <person name="Magnuson J."/>
            <person name="Mondo S."/>
            <person name="Nolan M."/>
            <person name="Ohm R."/>
            <person name="Pangilinan J."/>
            <person name="Park H.-J."/>
            <person name="Ramirez L."/>
            <person name="Alfaro M."/>
            <person name="Sun H."/>
            <person name="Tritt A."/>
            <person name="Yoshinaga Y."/>
            <person name="Zwiers L.-H."/>
            <person name="Turgeon B."/>
            <person name="Goodwin S."/>
            <person name="Spatafora J."/>
            <person name="Crous P."/>
            <person name="Grigoriev I."/>
        </authorList>
    </citation>
    <scope>NUCLEOTIDE SEQUENCE</scope>
    <source>
        <strain evidence="4">CBS 133067</strain>
    </source>
</reference>
<dbReference type="PANTHER" id="PTHR38791">
    <property type="entry name" value="ZN(II)2CYS6 TRANSCRIPTION FACTOR (EUROFUNG)-RELATED-RELATED"/>
    <property type="match status" value="1"/>
</dbReference>
<dbReference type="PROSITE" id="PS00463">
    <property type="entry name" value="ZN2_CY6_FUNGAL_1"/>
    <property type="match status" value="1"/>
</dbReference>
<evidence type="ECO:0000256" key="2">
    <source>
        <dbReference type="SAM" id="MobiDB-lite"/>
    </source>
</evidence>
<sequence length="524" mass="59758">MCVTRSCLPCRGAKAKCDLVRPSCGRCTQRGLICSGFPEDADFVFLDENETAQRNSQRARKEWRRSPGAGTSSSLTHVQQGQQSPAAANEVDEFLRQQYSWLNERAYTQVSEPLKRDLEARAVERFFINWTLHPSNHGVSPGHMHDLPMLFLGAPPDSILWHAVRAVAFADMRNESSGDSPFYVKSRLHYGAALNRTRMILHDQQDLSNDRVLSAILLIDNFELMYLMRTDPVGPHSEAIKHILHSRGDGQLYDSAQFSLWRLAHHRLLSRQVLLREQPDPEQIAWVSKLNVDRPDLHICADVLHMNILSAAAKKLTQTIDDTEPIRGGKLEQAKQMTQEMLNLIETIESWTLEMTGVWKPKIEDTQSIAKPQDVGESPNFPIPHFPCPRFLRYQDIWLAYMWNFYAASQIVLRESLTDVVTYAATLLNQEEPDENGMSVIQKQRGRVDMLSAAIIRSFPMLLGFTHRHERPGGPRVLQQGKMAGRLFSLFSMWVVQKAQFTSSQHKQTASEVISWINFRHGLH</sequence>
<dbReference type="AlphaFoldDB" id="A0A9P4M971"/>
<evidence type="ECO:0000313" key="4">
    <source>
        <dbReference type="EMBL" id="KAF2102463.1"/>
    </source>
</evidence>
<protein>
    <recommendedName>
        <fullName evidence="3">Zn(2)-C6 fungal-type domain-containing protein</fullName>
    </recommendedName>
</protein>
<dbReference type="PROSITE" id="PS50048">
    <property type="entry name" value="ZN2_CY6_FUNGAL_2"/>
    <property type="match status" value="1"/>
</dbReference>